<feature type="compositionally biased region" description="Gly residues" evidence="1">
    <location>
        <begin position="500"/>
        <end position="514"/>
    </location>
</feature>
<dbReference type="SUPFAM" id="SSF56112">
    <property type="entry name" value="Protein kinase-like (PK-like)"/>
    <property type="match status" value="1"/>
</dbReference>
<dbReference type="InterPro" id="IPR011009">
    <property type="entry name" value="Kinase-like_dom_sf"/>
</dbReference>
<feature type="compositionally biased region" description="Pro residues" evidence="1">
    <location>
        <begin position="74"/>
        <end position="87"/>
    </location>
</feature>
<dbReference type="Gene3D" id="1.10.510.10">
    <property type="entry name" value="Transferase(Phosphotransferase) domain 1"/>
    <property type="match status" value="1"/>
</dbReference>
<evidence type="ECO:0000313" key="3">
    <source>
        <dbReference type="Proteomes" id="UP000623467"/>
    </source>
</evidence>
<proteinExistence type="predicted"/>
<gene>
    <name evidence="2" type="ORF">MSAN_02292900</name>
</gene>
<sequence>MAHPHQGPPGASMGPYGPQTFGSNPPQPPQQQTSSHAQQPSSWWQQPPLSPPQASYAPNRLQPVQQAPSLSPGPQQPPAWQPSPYSVPSPSQGSYAPLSQPLQQTPPPPPWLPQQPAWEPSPYSVSHPSLEQVSYGHQQHLLGGSMGSQPSAPPEPFGPGFTFNDTRHLHLPRLDDQSQSTSTAPYTANAPSPSHPVFWIPDPGLHEDLMASFDQLMSRHCPGHGRPVGRCETGTAAAAEWEMVVDWAHEAYNDEGFVEKYSQRLVRLISVMFAHIDGSQVFEIGSALQFSQRGDANVIRATKKGLPINHSISAASWSAGPRSWTIGATSQEFKTDTVYKHHQSELAGFTQLPPGRAEGMRAIVIKMALQINTAETQLLQRIDNERKLGQGSHPFYRPDAPPCCRFGFVFTGKRALLTEAVLATYGAGRPKVPGIAYEEVLVDDRGDVSLIALLLGLFGMEPATERRDPDDVHDRLRSAWQAEKETLRGTDFPADTRRGGPPGRGGGSGSGGGRYGGGGGGGGYGGGGGGYGGGGGGGGGYGGGGGGRYGPGPGTGGRSGEKSGRQYTSGYGRGFSLSLHYDLPGITTAAQALVSIDVGTLVRGCAVPPLPDTEAPKMRLDLDPRFRSVGENAHVFLGQLTSDEAQVRVILKTYPAERFGCLQAEIRAYAAIRGLACVVPRCWGLVAPPSMPWAGLLLEFAGEQLSRSEWHDAALSAKDRQLLYHALAEVHAAGVVHHDVAPRNVVRRPGGSLCFVDFERASVGHSCPGASCPELLNLRNELRI</sequence>
<reference evidence="2" key="1">
    <citation type="submission" date="2020-05" db="EMBL/GenBank/DDBJ databases">
        <title>Mycena genomes resolve the evolution of fungal bioluminescence.</title>
        <authorList>
            <person name="Tsai I.J."/>
        </authorList>
    </citation>
    <scope>NUCLEOTIDE SEQUENCE</scope>
    <source>
        <strain evidence="2">160909Yilan</strain>
    </source>
</reference>
<feature type="region of interest" description="Disordered" evidence="1">
    <location>
        <begin position="481"/>
        <end position="514"/>
    </location>
</feature>
<feature type="compositionally biased region" description="Low complexity" evidence="1">
    <location>
        <begin position="88"/>
        <end position="103"/>
    </location>
</feature>
<feature type="region of interest" description="Disordered" evidence="1">
    <location>
        <begin position="140"/>
        <end position="167"/>
    </location>
</feature>
<organism evidence="2 3">
    <name type="scientific">Mycena sanguinolenta</name>
    <dbReference type="NCBI Taxonomy" id="230812"/>
    <lineage>
        <taxon>Eukaryota</taxon>
        <taxon>Fungi</taxon>
        <taxon>Dikarya</taxon>
        <taxon>Basidiomycota</taxon>
        <taxon>Agaricomycotina</taxon>
        <taxon>Agaricomycetes</taxon>
        <taxon>Agaricomycetidae</taxon>
        <taxon>Agaricales</taxon>
        <taxon>Marasmiineae</taxon>
        <taxon>Mycenaceae</taxon>
        <taxon>Mycena</taxon>
    </lineage>
</organism>
<feature type="region of interest" description="Disordered" evidence="1">
    <location>
        <begin position="1"/>
        <end position="125"/>
    </location>
</feature>
<evidence type="ECO:0000256" key="1">
    <source>
        <dbReference type="SAM" id="MobiDB-lite"/>
    </source>
</evidence>
<feature type="compositionally biased region" description="Polar residues" evidence="1">
    <location>
        <begin position="62"/>
        <end position="73"/>
    </location>
</feature>
<dbReference type="Proteomes" id="UP000623467">
    <property type="component" value="Unassembled WGS sequence"/>
</dbReference>
<dbReference type="EMBL" id="JACAZH010000036">
    <property type="protein sequence ID" value="KAF7336607.1"/>
    <property type="molecule type" value="Genomic_DNA"/>
</dbReference>
<keyword evidence="2" id="KW-0418">Kinase</keyword>
<keyword evidence="2" id="KW-0808">Transferase</keyword>
<accession>A0A8H6X9L5</accession>
<evidence type="ECO:0000313" key="2">
    <source>
        <dbReference type="EMBL" id="KAF7336607.1"/>
    </source>
</evidence>
<feature type="compositionally biased region" description="Low complexity" evidence="1">
    <location>
        <begin position="30"/>
        <end position="58"/>
    </location>
</feature>
<dbReference type="AlphaFoldDB" id="A0A8H6X9L5"/>
<protein>
    <submittedName>
        <fullName evidence="2">Protein kinase</fullName>
    </submittedName>
</protein>
<comment type="caution">
    <text evidence="2">The sequence shown here is derived from an EMBL/GenBank/DDBJ whole genome shotgun (WGS) entry which is preliminary data.</text>
</comment>
<dbReference type="GO" id="GO:0016301">
    <property type="term" value="F:kinase activity"/>
    <property type="evidence" value="ECO:0007669"/>
    <property type="project" value="UniProtKB-KW"/>
</dbReference>
<feature type="compositionally biased region" description="Pro residues" evidence="1">
    <location>
        <begin position="104"/>
        <end position="113"/>
    </location>
</feature>
<name>A0A8H6X9L5_9AGAR</name>
<keyword evidence="3" id="KW-1185">Reference proteome</keyword>
<feature type="compositionally biased region" description="Basic and acidic residues" evidence="1">
    <location>
        <begin position="481"/>
        <end position="498"/>
    </location>
</feature>
<dbReference type="OrthoDB" id="427969at2759"/>